<gene>
    <name evidence="6" type="ORF">IAB71_00320</name>
</gene>
<dbReference type="InterPro" id="IPR004792">
    <property type="entry name" value="BaiN-like"/>
</dbReference>
<proteinExistence type="predicted"/>
<dbReference type="InterPro" id="IPR055178">
    <property type="entry name" value="RsdA/BaiN/AoA(So)-like_dom"/>
</dbReference>
<evidence type="ECO:0000313" key="6">
    <source>
        <dbReference type="EMBL" id="HIV24230.1"/>
    </source>
</evidence>
<dbReference type="InterPro" id="IPR036188">
    <property type="entry name" value="FAD/NAD-bd_sf"/>
</dbReference>
<dbReference type="AlphaFoldDB" id="A0A9D1P1K6"/>
<dbReference type="Pfam" id="PF03486">
    <property type="entry name" value="HI0933_like"/>
    <property type="match status" value="1"/>
</dbReference>
<dbReference type="SUPFAM" id="SSF51905">
    <property type="entry name" value="FAD/NAD(P)-binding domain"/>
    <property type="match status" value="1"/>
</dbReference>
<dbReference type="InterPro" id="IPR023166">
    <property type="entry name" value="BaiN-like_dom_sf"/>
</dbReference>
<dbReference type="PRINTS" id="PR00411">
    <property type="entry name" value="PNDRDTASEI"/>
</dbReference>
<evidence type="ECO:0000256" key="2">
    <source>
        <dbReference type="ARBA" id="ARBA00022630"/>
    </source>
</evidence>
<dbReference type="PANTHER" id="PTHR42887">
    <property type="entry name" value="OS12G0638800 PROTEIN"/>
    <property type="match status" value="1"/>
</dbReference>
<dbReference type="Gene3D" id="1.10.8.260">
    <property type="entry name" value="HI0933 insert domain-like"/>
    <property type="match status" value="1"/>
</dbReference>
<evidence type="ECO:0000259" key="5">
    <source>
        <dbReference type="Pfam" id="PF22780"/>
    </source>
</evidence>
<reference evidence="6" key="1">
    <citation type="submission" date="2020-10" db="EMBL/GenBank/DDBJ databases">
        <authorList>
            <person name="Gilroy R."/>
        </authorList>
    </citation>
    <scope>NUCLEOTIDE SEQUENCE</scope>
    <source>
        <strain evidence="6">CHK188-20938</strain>
    </source>
</reference>
<dbReference type="Proteomes" id="UP000824169">
    <property type="component" value="Unassembled WGS sequence"/>
</dbReference>
<evidence type="ECO:0000313" key="7">
    <source>
        <dbReference type="Proteomes" id="UP000824169"/>
    </source>
</evidence>
<organism evidence="6 7">
    <name type="scientific">Candidatus Scatomonas pullistercoris</name>
    <dbReference type="NCBI Taxonomy" id="2840920"/>
    <lineage>
        <taxon>Bacteria</taxon>
        <taxon>Bacillati</taxon>
        <taxon>Bacillota</taxon>
        <taxon>Clostridia</taxon>
        <taxon>Lachnospirales</taxon>
        <taxon>Lachnospiraceae</taxon>
        <taxon>Lachnospiraceae incertae sedis</taxon>
        <taxon>Candidatus Scatomonas</taxon>
    </lineage>
</organism>
<feature type="domain" description="RsdA/BaiN/AoA(So)-like Rossmann fold-like" evidence="4">
    <location>
        <begin position="4"/>
        <end position="388"/>
    </location>
</feature>
<dbReference type="InterPro" id="IPR057661">
    <property type="entry name" value="RsdA/BaiN/AoA(So)_Rossmann"/>
</dbReference>
<keyword evidence="2" id="KW-0285">Flavoprotein</keyword>
<comment type="cofactor">
    <cofactor evidence="1">
        <name>FAD</name>
        <dbReference type="ChEBI" id="CHEBI:57692"/>
    </cofactor>
</comment>
<evidence type="ECO:0000256" key="1">
    <source>
        <dbReference type="ARBA" id="ARBA00001974"/>
    </source>
</evidence>
<protein>
    <submittedName>
        <fullName evidence="6">Aminoacetone oxidase family FAD-binding enzyme</fullName>
    </submittedName>
</protein>
<accession>A0A9D1P1K6</accession>
<feature type="domain" description="RsdA/BaiN/AoA(So)-like insert" evidence="5">
    <location>
        <begin position="188"/>
        <end position="336"/>
    </location>
</feature>
<sequence>MAKKIVIIGGGASGLMAAIWAARRGASVTILERNDRPGRKLLATGNGRCNLTNLLQERQCYRGSDPDSAFRIISRFGVQETIAFFSSLGVYTRNRDGWIYPYTGQAGSVLQILLMEAAYRGVKIKTRETVTAVEAESGGGFSVRTAGWKYEADAVIVACGSPASEIEGASDTAKSLALSAGHSFLPFRPALVPLKCRGGWFSRWAGVRAVAAVSLYLDGSCVQREVGELQLTGYGISGIPVFQLSRYAVQALEAGSRVSVSLDFLPDFDFEALGRYLSVRREQCPYKTLRQQMVGLLPEKLIDVLAPPDAQPDTVLSNIKAFSLEVSGPLSLGQAQVCSGGVPLGELTDSLESRRVPGLYFTGEAADVDGACGGYNLQWAWSSGTAAGLSASGGEEK</sequence>
<dbReference type="Pfam" id="PF22780">
    <property type="entry name" value="HI0933_like_1st"/>
    <property type="match status" value="1"/>
</dbReference>
<evidence type="ECO:0000259" key="4">
    <source>
        <dbReference type="Pfam" id="PF03486"/>
    </source>
</evidence>
<dbReference type="Gene3D" id="3.50.50.60">
    <property type="entry name" value="FAD/NAD(P)-binding domain"/>
    <property type="match status" value="1"/>
</dbReference>
<dbReference type="PANTHER" id="PTHR42887:SF2">
    <property type="entry name" value="OS12G0638800 PROTEIN"/>
    <property type="match status" value="1"/>
</dbReference>
<comment type="caution">
    <text evidence="6">The sequence shown here is derived from an EMBL/GenBank/DDBJ whole genome shotgun (WGS) entry which is preliminary data.</text>
</comment>
<reference evidence="6" key="2">
    <citation type="journal article" date="2021" name="PeerJ">
        <title>Extensive microbial diversity within the chicken gut microbiome revealed by metagenomics and culture.</title>
        <authorList>
            <person name="Gilroy R."/>
            <person name="Ravi A."/>
            <person name="Getino M."/>
            <person name="Pursley I."/>
            <person name="Horton D.L."/>
            <person name="Alikhan N.F."/>
            <person name="Baker D."/>
            <person name="Gharbi K."/>
            <person name="Hall N."/>
            <person name="Watson M."/>
            <person name="Adriaenssens E.M."/>
            <person name="Foster-Nyarko E."/>
            <person name="Jarju S."/>
            <person name="Secka A."/>
            <person name="Antonio M."/>
            <person name="Oren A."/>
            <person name="Chaudhuri R.R."/>
            <person name="La Ragione R."/>
            <person name="Hildebrand F."/>
            <person name="Pallen M.J."/>
        </authorList>
    </citation>
    <scope>NUCLEOTIDE SEQUENCE</scope>
    <source>
        <strain evidence="6">CHK188-20938</strain>
    </source>
</reference>
<dbReference type="NCBIfam" id="TIGR00275">
    <property type="entry name" value="aminoacetone oxidase family FAD-binding enzyme"/>
    <property type="match status" value="1"/>
</dbReference>
<name>A0A9D1P1K6_9FIRM</name>
<dbReference type="PRINTS" id="PR00368">
    <property type="entry name" value="FADPNR"/>
</dbReference>
<evidence type="ECO:0000256" key="3">
    <source>
        <dbReference type="ARBA" id="ARBA00022827"/>
    </source>
</evidence>
<dbReference type="Gene3D" id="2.40.30.10">
    <property type="entry name" value="Translation factors"/>
    <property type="match status" value="1"/>
</dbReference>
<keyword evidence="3" id="KW-0274">FAD</keyword>
<dbReference type="EMBL" id="DVOO01000002">
    <property type="protein sequence ID" value="HIV24230.1"/>
    <property type="molecule type" value="Genomic_DNA"/>
</dbReference>
<dbReference type="SUPFAM" id="SSF160996">
    <property type="entry name" value="HI0933 insert domain-like"/>
    <property type="match status" value="1"/>
</dbReference>